<sequence length="214" mass="25037">MLIVFMGIDGSGKTTQAKLLYKNLKKTGYRVKIIYAGNTGIALGRKYSFYLSLPLDIFIHRIMKMKKQDFYERYPKLMKLEEFLLFLNYILLILPKIFICRILFEVTVADRYVYDYILDYILSHIAFSRTHSYTLSRILLMIAPKPDVLFVLDLDEGIAYSRKGEKSLSYLRLLRKGYLKLANLYGAIVVSSDDNITATFMKLWCVVSSRLRRF</sequence>
<dbReference type="InterPro" id="IPR027417">
    <property type="entry name" value="P-loop_NTPase"/>
</dbReference>
<dbReference type="InterPro" id="IPR039430">
    <property type="entry name" value="Thymidylate_kin-like_dom"/>
</dbReference>
<reference evidence="3" key="1">
    <citation type="journal article" date="2020" name="mSystems">
        <title>Genome- and Community-Level Interaction Insights into Carbon Utilization and Element Cycling Functions of Hydrothermarchaeota in Hydrothermal Sediment.</title>
        <authorList>
            <person name="Zhou Z."/>
            <person name="Liu Y."/>
            <person name="Xu W."/>
            <person name="Pan J."/>
            <person name="Luo Z.H."/>
            <person name="Li M."/>
        </authorList>
    </citation>
    <scope>NUCLEOTIDE SEQUENCE [LARGE SCALE GENOMIC DNA]</scope>
    <source>
        <strain evidence="3">SpSt-658</strain>
    </source>
</reference>
<keyword evidence="1" id="KW-0472">Membrane</keyword>
<gene>
    <name evidence="3" type="ORF">ENU31_04625</name>
</gene>
<evidence type="ECO:0000259" key="2">
    <source>
        <dbReference type="Pfam" id="PF02223"/>
    </source>
</evidence>
<dbReference type="Gene3D" id="3.40.50.300">
    <property type="entry name" value="P-loop containing nucleotide triphosphate hydrolases"/>
    <property type="match status" value="1"/>
</dbReference>
<dbReference type="AlphaFoldDB" id="A0A7C4H5S1"/>
<keyword evidence="1" id="KW-1133">Transmembrane helix</keyword>
<comment type="caution">
    <text evidence="3">The sequence shown here is derived from an EMBL/GenBank/DDBJ whole genome shotgun (WGS) entry which is preliminary data.</text>
</comment>
<feature type="domain" description="Thymidylate kinase-like" evidence="2">
    <location>
        <begin position="7"/>
        <end position="48"/>
    </location>
</feature>
<evidence type="ECO:0000313" key="3">
    <source>
        <dbReference type="EMBL" id="HGM07675.1"/>
    </source>
</evidence>
<keyword evidence="1" id="KW-0812">Transmembrane</keyword>
<proteinExistence type="predicted"/>
<name>A0A7C4H5S1_9CREN</name>
<feature type="transmembrane region" description="Helical" evidence="1">
    <location>
        <begin position="83"/>
        <end position="104"/>
    </location>
</feature>
<evidence type="ECO:0000256" key="1">
    <source>
        <dbReference type="SAM" id="Phobius"/>
    </source>
</evidence>
<organism evidence="3">
    <name type="scientific">Ignisphaera aggregans</name>
    <dbReference type="NCBI Taxonomy" id="334771"/>
    <lineage>
        <taxon>Archaea</taxon>
        <taxon>Thermoproteota</taxon>
        <taxon>Thermoprotei</taxon>
        <taxon>Desulfurococcales</taxon>
        <taxon>Desulfurococcaceae</taxon>
        <taxon>Ignisphaera</taxon>
    </lineage>
</organism>
<accession>A0A7C4H5S1</accession>
<dbReference type="EMBL" id="DTCA01000142">
    <property type="protein sequence ID" value="HGM07675.1"/>
    <property type="molecule type" value="Genomic_DNA"/>
</dbReference>
<dbReference type="Pfam" id="PF02223">
    <property type="entry name" value="Thymidylate_kin"/>
    <property type="match status" value="1"/>
</dbReference>
<protein>
    <recommendedName>
        <fullName evidence="2">Thymidylate kinase-like domain-containing protein</fullName>
    </recommendedName>
</protein>
<dbReference type="SUPFAM" id="SSF52540">
    <property type="entry name" value="P-loop containing nucleoside triphosphate hydrolases"/>
    <property type="match status" value="1"/>
</dbReference>